<evidence type="ECO:0000313" key="1">
    <source>
        <dbReference type="EMBL" id="EHQ25461.1"/>
    </source>
</evidence>
<dbReference type="Proteomes" id="UP000002774">
    <property type="component" value="Chromosome"/>
</dbReference>
<dbReference type="EMBL" id="CM001403">
    <property type="protein sequence ID" value="EHQ25461.1"/>
    <property type="molecule type" value="Genomic_DNA"/>
</dbReference>
<dbReference type="HOGENOM" id="CLU_2717974_0_0_10"/>
<evidence type="ECO:0000313" key="2">
    <source>
        <dbReference type="Proteomes" id="UP000002774"/>
    </source>
</evidence>
<gene>
    <name evidence="1" type="ORF">Mucpa_1299</name>
</gene>
<dbReference type="AlphaFoldDB" id="H1YHC7"/>
<proteinExistence type="predicted"/>
<dbReference type="RefSeq" id="WP_008505215.1">
    <property type="nucleotide sequence ID" value="NZ_CM001403.1"/>
</dbReference>
<organism evidence="1 2">
    <name type="scientific">Mucilaginibacter paludis DSM 18603</name>
    <dbReference type="NCBI Taxonomy" id="714943"/>
    <lineage>
        <taxon>Bacteria</taxon>
        <taxon>Pseudomonadati</taxon>
        <taxon>Bacteroidota</taxon>
        <taxon>Sphingobacteriia</taxon>
        <taxon>Sphingobacteriales</taxon>
        <taxon>Sphingobacteriaceae</taxon>
        <taxon>Mucilaginibacter</taxon>
    </lineage>
</organism>
<protein>
    <submittedName>
        <fullName evidence="1">Uncharacterized protein</fullName>
    </submittedName>
</protein>
<name>H1YHC7_9SPHI</name>
<reference evidence="1" key="1">
    <citation type="submission" date="2011-09" db="EMBL/GenBank/DDBJ databases">
        <title>The permanent draft genome of Mucilaginibacter paludis DSM 18603.</title>
        <authorList>
            <consortium name="US DOE Joint Genome Institute (JGI-PGF)"/>
            <person name="Lucas S."/>
            <person name="Han J."/>
            <person name="Lapidus A."/>
            <person name="Bruce D."/>
            <person name="Goodwin L."/>
            <person name="Pitluck S."/>
            <person name="Peters L."/>
            <person name="Kyrpides N."/>
            <person name="Mavromatis K."/>
            <person name="Ivanova N."/>
            <person name="Mikhailova N."/>
            <person name="Held B."/>
            <person name="Detter J.C."/>
            <person name="Tapia R."/>
            <person name="Han C."/>
            <person name="Land M."/>
            <person name="Hauser L."/>
            <person name="Markowitz V."/>
            <person name="Cheng J.-F."/>
            <person name="Hugenholtz P."/>
            <person name="Woyke T."/>
            <person name="Wu D."/>
            <person name="Tindall B."/>
            <person name="Brambilla E."/>
            <person name="Klenk H.-P."/>
            <person name="Eisen J.A."/>
        </authorList>
    </citation>
    <scope>NUCLEOTIDE SEQUENCE [LARGE SCALE GENOMIC DNA]</scope>
    <source>
        <strain evidence="1">DSM 18603</strain>
    </source>
</reference>
<accession>H1YHC7</accession>
<dbReference type="STRING" id="714943.Mucpa_1299"/>
<keyword evidence="2" id="KW-1185">Reference proteome</keyword>
<sequence length="72" mass="8373">MDKEIAIYQPVDIEKKYEDVEKNGTENAENSDQLANLIAEIIVENLVRKYRGKYNQVSFKDASEVPDRLKQK</sequence>